<organism evidence="2">
    <name type="scientific">Arundo donax</name>
    <name type="common">Giant reed</name>
    <name type="synonym">Donax arundinaceus</name>
    <dbReference type="NCBI Taxonomy" id="35708"/>
    <lineage>
        <taxon>Eukaryota</taxon>
        <taxon>Viridiplantae</taxon>
        <taxon>Streptophyta</taxon>
        <taxon>Embryophyta</taxon>
        <taxon>Tracheophyta</taxon>
        <taxon>Spermatophyta</taxon>
        <taxon>Magnoliopsida</taxon>
        <taxon>Liliopsida</taxon>
        <taxon>Poales</taxon>
        <taxon>Poaceae</taxon>
        <taxon>PACMAD clade</taxon>
        <taxon>Arundinoideae</taxon>
        <taxon>Arundineae</taxon>
        <taxon>Arundo</taxon>
    </lineage>
</organism>
<accession>A0A0A9A7S7</accession>
<name>A0A0A9A7S7_ARUDO</name>
<sequence length="76" mass="8771">MQITAHQFIVNILFCFSGGLFLCPSTRNLAANYPLSIHYNSFLDSPKFKYEYNIIFLLNLVGIYSFIIVKIVLSFQ</sequence>
<reference evidence="2" key="1">
    <citation type="submission" date="2014-09" db="EMBL/GenBank/DDBJ databases">
        <authorList>
            <person name="Magalhaes I.L.F."/>
            <person name="Oliveira U."/>
            <person name="Santos F.R."/>
            <person name="Vidigal T.H.D.A."/>
            <person name="Brescovit A.D."/>
            <person name="Santos A.J."/>
        </authorList>
    </citation>
    <scope>NUCLEOTIDE SEQUENCE</scope>
    <source>
        <tissue evidence="2">Shoot tissue taken approximately 20 cm above the soil surface</tissue>
    </source>
</reference>
<feature type="transmembrane region" description="Helical" evidence="1">
    <location>
        <begin position="54"/>
        <end position="73"/>
    </location>
</feature>
<proteinExistence type="predicted"/>
<evidence type="ECO:0000313" key="2">
    <source>
        <dbReference type="EMBL" id="JAD47101.1"/>
    </source>
</evidence>
<protein>
    <submittedName>
        <fullName evidence="2">Uncharacterized protein</fullName>
    </submittedName>
</protein>
<keyword evidence="1" id="KW-0812">Transmembrane</keyword>
<keyword evidence="1" id="KW-1133">Transmembrane helix</keyword>
<evidence type="ECO:0000256" key="1">
    <source>
        <dbReference type="SAM" id="Phobius"/>
    </source>
</evidence>
<dbReference type="AlphaFoldDB" id="A0A0A9A7S7"/>
<keyword evidence="1" id="KW-0472">Membrane</keyword>
<dbReference type="EMBL" id="GBRH01250794">
    <property type="protein sequence ID" value="JAD47101.1"/>
    <property type="molecule type" value="Transcribed_RNA"/>
</dbReference>
<reference evidence="2" key="2">
    <citation type="journal article" date="2015" name="Data Brief">
        <title>Shoot transcriptome of the giant reed, Arundo donax.</title>
        <authorList>
            <person name="Barrero R.A."/>
            <person name="Guerrero F.D."/>
            <person name="Moolhuijzen P."/>
            <person name="Goolsby J.A."/>
            <person name="Tidwell J."/>
            <person name="Bellgard S.E."/>
            <person name="Bellgard M.I."/>
        </authorList>
    </citation>
    <scope>NUCLEOTIDE SEQUENCE</scope>
    <source>
        <tissue evidence="2">Shoot tissue taken approximately 20 cm above the soil surface</tissue>
    </source>
</reference>